<feature type="region of interest" description="Disordered" evidence="2">
    <location>
        <begin position="514"/>
        <end position="545"/>
    </location>
</feature>
<dbReference type="GO" id="GO:0001181">
    <property type="term" value="F:RNA polymerase I general transcription initiation factor activity"/>
    <property type="evidence" value="ECO:0007669"/>
    <property type="project" value="InterPro"/>
</dbReference>
<feature type="region of interest" description="Disordered" evidence="2">
    <location>
        <begin position="641"/>
        <end position="713"/>
    </location>
</feature>
<comment type="caution">
    <text evidence="3">The sequence shown here is derived from an EMBL/GenBank/DDBJ whole genome shotgun (WGS) entry which is preliminary data.</text>
</comment>
<evidence type="ECO:0000313" key="4">
    <source>
        <dbReference type="Proteomes" id="UP000075714"/>
    </source>
</evidence>
<dbReference type="GO" id="GO:0005634">
    <property type="term" value="C:nucleus"/>
    <property type="evidence" value="ECO:0007669"/>
    <property type="project" value="TreeGrafter"/>
</dbReference>
<comment type="similarity">
    <text evidence="1">Belongs to the RRN3 family.</text>
</comment>
<evidence type="ECO:0000256" key="2">
    <source>
        <dbReference type="SAM" id="MobiDB-lite"/>
    </source>
</evidence>
<dbReference type="OrthoDB" id="26970at2759"/>
<organism evidence="3 4">
    <name type="scientific">Gonium pectorale</name>
    <name type="common">Green alga</name>
    <dbReference type="NCBI Taxonomy" id="33097"/>
    <lineage>
        <taxon>Eukaryota</taxon>
        <taxon>Viridiplantae</taxon>
        <taxon>Chlorophyta</taxon>
        <taxon>core chlorophytes</taxon>
        <taxon>Chlorophyceae</taxon>
        <taxon>CS clade</taxon>
        <taxon>Chlamydomonadales</taxon>
        <taxon>Volvocaceae</taxon>
        <taxon>Gonium</taxon>
    </lineage>
</organism>
<name>A0A150H5X6_GONPE</name>
<sequence length="713" mass="76797">MPGNPELNAFVASALLKRDKTYEELKSLLRECRKRVENEPENEEAVLQLSTLICAVTANVSAIRERKHEAIVSDILGIKLWSTAPVVLSAVLEFTRNLVVANSAFTHTCLQLIVYSFTPPPAPPNPTDPSQDPHGPWRPSDQALGVHEALHSVLSRVMGLVPTAPTNMLPLIVAQMPHKLRDRNTQCLYLSALFRMAEDRAGAPIREALLTAVVEHLLSLDIEIRWEDIVDVPTGEEEEAEDPVNEDIFELEGMLASELDINANPDEVARRHAMMALRQGGAGDGRGGWEGAVGTLHAGGGDGGQAQASIRPPVDEMANKMDSMMELAFEHLNRRLAAGDLRQLWDTLLSAFERTILNTHRSKFTQFLLYFACVKNPSHCSASLVRLLLMRLRDTRQPPITRAACAAYLASFLARAAFLPESLVVRTLQDLANFCVSYCKSAAPSSAAPGSSSFRGQAAAGLSDTRPFAGLTSEDNSSQTQRHQVLYAAVQAVLYVLCYHMQPLVGPANHMQRGAAGAAGGGSPPAPSTGASAAPAPGDAGSDRRARAETVLELVRGPVWEVLNHPLQPLGVCLPSVAAEFVHQAASLGVVDCRPLLAQLEPSTRSQRPLEMFFPFDPYLLRRSSRYLQLKSSYVRWRHGHPQSAAGASGADGGDEAGEDGADHADSEDGDQELSGESSSEQDQEEDADSDDDELAGRSMPSDATVVGAASVG</sequence>
<dbReference type="AlphaFoldDB" id="A0A150H5X6"/>
<protein>
    <recommendedName>
        <fullName evidence="5">RNA polymerase I-specific transcription initiation factor RRN3</fullName>
    </recommendedName>
</protein>
<dbReference type="Pfam" id="PF05327">
    <property type="entry name" value="RRN3"/>
    <property type="match status" value="1"/>
</dbReference>
<reference evidence="4" key="1">
    <citation type="journal article" date="2016" name="Nat. Commun.">
        <title>The Gonium pectorale genome demonstrates co-option of cell cycle regulation during the evolution of multicellularity.</title>
        <authorList>
            <person name="Hanschen E.R."/>
            <person name="Marriage T.N."/>
            <person name="Ferris P.J."/>
            <person name="Hamaji T."/>
            <person name="Toyoda A."/>
            <person name="Fujiyama A."/>
            <person name="Neme R."/>
            <person name="Noguchi H."/>
            <person name="Minakuchi Y."/>
            <person name="Suzuki M."/>
            <person name="Kawai-Toyooka H."/>
            <person name="Smith D.R."/>
            <person name="Sparks H."/>
            <person name="Anderson J."/>
            <person name="Bakaric R."/>
            <person name="Luria V."/>
            <person name="Karger A."/>
            <person name="Kirschner M.W."/>
            <person name="Durand P.M."/>
            <person name="Michod R.E."/>
            <person name="Nozaki H."/>
            <person name="Olson B.J."/>
        </authorList>
    </citation>
    <scope>NUCLEOTIDE SEQUENCE [LARGE SCALE GENOMIC DNA]</scope>
    <source>
        <strain evidence="4">NIES-2863</strain>
    </source>
</reference>
<dbReference type="Proteomes" id="UP000075714">
    <property type="component" value="Unassembled WGS sequence"/>
</dbReference>
<feature type="compositionally biased region" description="Low complexity" evidence="2">
    <location>
        <begin position="528"/>
        <end position="540"/>
    </location>
</feature>
<dbReference type="STRING" id="33097.A0A150H5X6"/>
<evidence type="ECO:0008006" key="5">
    <source>
        <dbReference type="Google" id="ProtNLM"/>
    </source>
</evidence>
<dbReference type="EMBL" id="LSYV01000002">
    <property type="protein sequence ID" value="KXZ57030.1"/>
    <property type="molecule type" value="Genomic_DNA"/>
</dbReference>
<dbReference type="GO" id="GO:0001042">
    <property type="term" value="F:RNA polymerase I core binding"/>
    <property type="evidence" value="ECO:0007669"/>
    <property type="project" value="TreeGrafter"/>
</dbReference>
<feature type="compositionally biased region" description="Acidic residues" evidence="2">
    <location>
        <begin position="668"/>
        <end position="694"/>
    </location>
</feature>
<evidence type="ECO:0000256" key="1">
    <source>
        <dbReference type="ARBA" id="ARBA00010098"/>
    </source>
</evidence>
<keyword evidence="4" id="KW-1185">Reference proteome</keyword>
<evidence type="ECO:0000313" key="3">
    <source>
        <dbReference type="EMBL" id="KXZ57030.1"/>
    </source>
</evidence>
<dbReference type="GO" id="GO:0006361">
    <property type="term" value="P:transcription initiation at RNA polymerase I promoter"/>
    <property type="evidence" value="ECO:0007669"/>
    <property type="project" value="InterPro"/>
</dbReference>
<feature type="region of interest" description="Disordered" evidence="2">
    <location>
        <begin position="121"/>
        <end position="141"/>
    </location>
</feature>
<gene>
    <name evidence="3" type="ORF">GPECTOR_1g930</name>
</gene>
<dbReference type="PANTHER" id="PTHR12790">
    <property type="entry name" value="TRANSCRIPTION INITIATION FACTOR IA RRN3"/>
    <property type="match status" value="1"/>
</dbReference>
<accession>A0A150H5X6</accession>
<dbReference type="PANTHER" id="PTHR12790:SF0">
    <property type="entry name" value="RNA POLYMERASE I-SPECIFIC TRANSCRIPTION INITIATION FACTOR RRN3-RELATED"/>
    <property type="match status" value="1"/>
</dbReference>
<dbReference type="InterPro" id="IPR007991">
    <property type="entry name" value="RNA_pol_I_trans_ini_fac_RRN3"/>
</dbReference>
<proteinExistence type="inferred from homology"/>